<name>A0ABQ6X983_9GAMM</name>
<dbReference type="InterPro" id="IPR052383">
    <property type="entry name" value="Anti-sigma-E_RseA-like"/>
</dbReference>
<comment type="caution">
    <text evidence="3">The sequence shown here is derived from an EMBL/GenBank/DDBJ whole genome shotgun (WGS) entry which is preliminary data.</text>
</comment>
<dbReference type="EMBL" id="VWRT01000015">
    <property type="protein sequence ID" value="KAE8437615.1"/>
    <property type="molecule type" value="Genomic_DNA"/>
</dbReference>
<keyword evidence="4" id="KW-1185">Reference proteome</keyword>
<feature type="region of interest" description="Disordered" evidence="1">
    <location>
        <begin position="223"/>
        <end position="244"/>
    </location>
</feature>
<dbReference type="Pfam" id="PF03872">
    <property type="entry name" value="RseA_N"/>
    <property type="match status" value="1"/>
</dbReference>
<dbReference type="SUPFAM" id="SSF89069">
    <property type="entry name" value="N-terminal, cytoplasmic domain of anti-sigmaE factor RseA"/>
    <property type="match status" value="1"/>
</dbReference>
<sequence>MSQNTRESLSALMDNESDELELRRVLKSLPDDADAAETWRRYHLARSMMQRERSVDVSVDLSAGIMVRLEDEPAPSVESDVTTVPARTGGISFARGAGVAAAVSLMVITGVQFFNGNGSTGTAQPTGNTVASQSNPGTQVQPVSLSAAQPASMVASDMPMFEPTPFRISGQSGSSGLMNISETGFSTPVAPQGMMAQQATTIDVDQLRMLQSYLEQHAQGAAIGGGDSWTPLMRSSVTEPLGQR</sequence>
<dbReference type="CDD" id="cd16328">
    <property type="entry name" value="RseA_N"/>
    <property type="match status" value="1"/>
</dbReference>
<dbReference type="InterPro" id="IPR036147">
    <property type="entry name" value="Anti-sigma_E_RseA_N_sf"/>
</dbReference>
<evidence type="ECO:0000313" key="4">
    <source>
        <dbReference type="Proteomes" id="UP000466130"/>
    </source>
</evidence>
<dbReference type="RefSeq" id="WP_139527281.1">
    <property type="nucleotide sequence ID" value="NZ_CP048602.1"/>
</dbReference>
<reference evidence="3 4" key="1">
    <citation type="submission" date="2019-09" db="EMBL/GenBank/DDBJ databases">
        <title>The Halomonas whole genome shotgun (WGS).</title>
        <authorList>
            <person name="Xie Z."/>
        </authorList>
    </citation>
    <scope>NUCLEOTIDE SEQUENCE [LARGE SCALE GENOMIC DNA]</scope>
    <source>
        <strain evidence="3 4">NBT06E8</strain>
    </source>
</reference>
<dbReference type="Proteomes" id="UP000466130">
    <property type="component" value="Unassembled WGS sequence"/>
</dbReference>
<dbReference type="PANTHER" id="PTHR38104">
    <property type="match status" value="1"/>
</dbReference>
<protein>
    <submittedName>
        <fullName evidence="3">Sigma-E factor negative regulatory protein</fullName>
    </submittedName>
</protein>
<evidence type="ECO:0000256" key="1">
    <source>
        <dbReference type="SAM" id="MobiDB-lite"/>
    </source>
</evidence>
<feature type="domain" description="Anti sigma-E protein RseA N-terminal" evidence="2">
    <location>
        <begin position="6"/>
        <end position="81"/>
    </location>
</feature>
<gene>
    <name evidence="3" type="ORF">F1978_13335</name>
</gene>
<organism evidence="3 4">
    <name type="scientific">Vreelandella piezotolerans</name>
    <dbReference type="NCBI Taxonomy" id="2609667"/>
    <lineage>
        <taxon>Bacteria</taxon>
        <taxon>Pseudomonadati</taxon>
        <taxon>Pseudomonadota</taxon>
        <taxon>Gammaproteobacteria</taxon>
        <taxon>Oceanospirillales</taxon>
        <taxon>Halomonadaceae</taxon>
        <taxon>Vreelandella</taxon>
    </lineage>
</organism>
<evidence type="ECO:0000259" key="2">
    <source>
        <dbReference type="Pfam" id="PF03872"/>
    </source>
</evidence>
<evidence type="ECO:0000313" key="3">
    <source>
        <dbReference type="EMBL" id="KAE8437615.1"/>
    </source>
</evidence>
<dbReference type="PANTHER" id="PTHR38104:SF1">
    <property type="entry name" value="ANTI-SIGMA-E FACTOR RSEA"/>
    <property type="match status" value="1"/>
</dbReference>
<dbReference type="Gene3D" id="1.10.10.880">
    <property type="entry name" value="Anti sigma-E protein RseA, N-terminal domain"/>
    <property type="match status" value="1"/>
</dbReference>
<accession>A0ABQ6X983</accession>
<proteinExistence type="predicted"/>
<dbReference type="InterPro" id="IPR005572">
    <property type="entry name" value="Anti-sigma_E_RseA_N"/>
</dbReference>